<name>A0A8H6MI60_9PEZI</name>
<evidence type="ECO:0000259" key="3">
    <source>
        <dbReference type="Pfam" id="PF24883"/>
    </source>
</evidence>
<keyword evidence="1" id="KW-0677">Repeat</keyword>
<dbReference type="Pfam" id="PF17111">
    <property type="entry name" value="PigL_N"/>
    <property type="match status" value="1"/>
</dbReference>
<evidence type="ECO:0000313" key="5">
    <source>
        <dbReference type="Proteomes" id="UP000652219"/>
    </source>
</evidence>
<dbReference type="InterPro" id="IPR027417">
    <property type="entry name" value="P-loop_NTPase"/>
</dbReference>
<proteinExistence type="predicted"/>
<evidence type="ECO:0000259" key="2">
    <source>
        <dbReference type="Pfam" id="PF17111"/>
    </source>
</evidence>
<dbReference type="SUPFAM" id="SSF52540">
    <property type="entry name" value="P-loop containing nucleoside triphosphate hydrolases"/>
    <property type="match status" value="1"/>
</dbReference>
<feature type="domain" description="Azaphilone pigments biosynthesis cluster protein L N-terminal" evidence="2">
    <location>
        <begin position="3"/>
        <end position="109"/>
    </location>
</feature>
<evidence type="ECO:0008006" key="6">
    <source>
        <dbReference type="Google" id="ProtNLM"/>
    </source>
</evidence>
<sequence>MSDPLSTAGSVVGVISLGLQVTQMLLRYYTDVKDQPSDTHKTLQKVNKLKTLLNLMQAELKPTPSDQILTDKVIDCMEVCRECLRELEEAAEKFSETSTTSKRSFRAAARVLRRRLAYPFKRGTLIKLDEEIDDAIECLNLALSTLQQSKKGGIENDVEDIKEVLAKIEACVVSAAIRDWLAAPNVAVNFNDACSKKHPNTGTWFVKGEAFKSWLEKPGSFLWLRGFAGCGKTVLSSTAVQYTQRHLRKSPDFGLCFFYFKFDDNTKQDASHLLRSLIIQLSSQCSNFDALRQLKESHRNGPPPVPSLIDCLRRIVGAFHGVYVVMDALDESPVGINRQRVLEAMDKMRAWPGIHLLVTSREEAGIADHLKAASDQTVAMKNSDVNQDIANFVAERLHSVVELQRLSKYHAQIKDALSERARGV</sequence>
<dbReference type="PANTHER" id="PTHR10039:SF16">
    <property type="entry name" value="GPI INOSITOL-DEACYLASE"/>
    <property type="match status" value="1"/>
</dbReference>
<evidence type="ECO:0000256" key="1">
    <source>
        <dbReference type="ARBA" id="ARBA00022737"/>
    </source>
</evidence>
<dbReference type="InterPro" id="IPR056884">
    <property type="entry name" value="NPHP3-like_N"/>
</dbReference>
<dbReference type="Gene3D" id="3.40.50.300">
    <property type="entry name" value="P-loop containing nucleotide triphosphate hydrolases"/>
    <property type="match status" value="1"/>
</dbReference>
<dbReference type="Pfam" id="PF24883">
    <property type="entry name" value="NPHP3_N"/>
    <property type="match status" value="1"/>
</dbReference>
<protein>
    <recommendedName>
        <fullName evidence="6">NACHT domain-containing protein</fullName>
    </recommendedName>
</protein>
<dbReference type="AlphaFoldDB" id="A0A8H6MI60"/>
<evidence type="ECO:0000313" key="4">
    <source>
        <dbReference type="EMBL" id="KAF6787616.1"/>
    </source>
</evidence>
<feature type="domain" description="Nephrocystin 3-like N-terminal" evidence="3">
    <location>
        <begin position="200"/>
        <end position="361"/>
    </location>
</feature>
<organism evidence="4 5">
    <name type="scientific">Colletotrichum sojae</name>
    <dbReference type="NCBI Taxonomy" id="2175907"/>
    <lineage>
        <taxon>Eukaryota</taxon>
        <taxon>Fungi</taxon>
        <taxon>Dikarya</taxon>
        <taxon>Ascomycota</taxon>
        <taxon>Pezizomycotina</taxon>
        <taxon>Sordariomycetes</taxon>
        <taxon>Hypocreomycetidae</taxon>
        <taxon>Glomerellales</taxon>
        <taxon>Glomerellaceae</taxon>
        <taxon>Colletotrichum</taxon>
        <taxon>Colletotrichum orchidearum species complex</taxon>
    </lineage>
</organism>
<gene>
    <name evidence="4" type="ORF">CSOJ01_15186</name>
</gene>
<comment type="caution">
    <text evidence="4">The sequence shown here is derived from an EMBL/GenBank/DDBJ whole genome shotgun (WGS) entry which is preliminary data.</text>
</comment>
<dbReference type="InterPro" id="IPR031348">
    <property type="entry name" value="PigL_N"/>
</dbReference>
<accession>A0A8H6MI60</accession>
<dbReference type="Proteomes" id="UP000652219">
    <property type="component" value="Unassembled WGS sequence"/>
</dbReference>
<keyword evidence="5" id="KW-1185">Reference proteome</keyword>
<dbReference type="EMBL" id="WIGN01000591">
    <property type="protein sequence ID" value="KAF6787616.1"/>
    <property type="molecule type" value="Genomic_DNA"/>
</dbReference>
<reference evidence="4 5" key="1">
    <citation type="journal article" date="2020" name="Phytopathology">
        <title>Genome Sequence Resources of Colletotrichum truncatum, C. plurivorum, C. musicola, and C. sojae: Four Species Pathogenic to Soybean (Glycine max).</title>
        <authorList>
            <person name="Rogerio F."/>
            <person name="Boufleur T.R."/>
            <person name="Ciampi-Guillardi M."/>
            <person name="Sukno S.A."/>
            <person name="Thon M.R."/>
            <person name="Massola Junior N.S."/>
            <person name="Baroncelli R."/>
        </authorList>
    </citation>
    <scope>NUCLEOTIDE SEQUENCE [LARGE SCALE GENOMIC DNA]</scope>
    <source>
        <strain evidence="4 5">LFN0009</strain>
    </source>
</reference>
<dbReference type="PANTHER" id="PTHR10039">
    <property type="entry name" value="AMELOGENIN"/>
    <property type="match status" value="1"/>
</dbReference>